<feature type="region of interest" description="Disordered" evidence="1">
    <location>
        <begin position="228"/>
        <end position="277"/>
    </location>
</feature>
<reference evidence="2 3" key="1">
    <citation type="submission" date="2024-09" db="EMBL/GenBank/DDBJ databases">
        <title>Rethinking Asexuality: The Enigmatic Case of Functional Sexual Genes in Lepraria (Stereocaulaceae).</title>
        <authorList>
            <person name="Doellman M."/>
            <person name="Sun Y."/>
            <person name="Barcenas-Pena A."/>
            <person name="Lumbsch H.T."/>
            <person name="Grewe F."/>
        </authorList>
    </citation>
    <scope>NUCLEOTIDE SEQUENCE [LARGE SCALE GENOMIC DNA]</scope>
    <source>
        <strain evidence="2 3">Mercado 3170</strain>
    </source>
</reference>
<comment type="caution">
    <text evidence="2">The sequence shown here is derived from an EMBL/GenBank/DDBJ whole genome shotgun (WGS) entry which is preliminary data.</text>
</comment>
<sequence length="434" mass="46636">MVSQSKVSGTGFSDGLANAIQERFRRVVGRAVSLGTRFIRRTDPKSISAILYDCSPGAPPFFIRLVLDASTSSAQSEFTTPIAVRHECAPDVTTDLIVGSPSRLNHSSVPSSPVSMQMDFGPGPLAITNRTLGDHSIALHTTGSSSLPSVASSSLQNCVGALRSPVEETEDDNPKLVAHRALRTRECSKAVGVGASPMSDERQFNHGIKVEGLRPSKGGGIGAVVQPERASRSHHQPAQSHGPLTIHEYSEPLDHCGPSFPYHDRHGLRHSPQPKDEDVHESCILAQVVQTQRRLTTDREPPEKSVMTGLLDVNPADGFIEFLSNIDGFTCANLCCRGRLAQQRRGIYIVPSPEFTNQIPDQTQSLDTLDASSPILRANLDSGLIEDPAYHGVEEASLLITQNELVATEPTPTGSPPTTNPPTIAGAVMRTLIF</sequence>
<evidence type="ECO:0000313" key="2">
    <source>
        <dbReference type="EMBL" id="KAL2037796.1"/>
    </source>
</evidence>
<protein>
    <submittedName>
        <fullName evidence="2">Uncharacterized protein</fullName>
    </submittedName>
</protein>
<proteinExistence type="predicted"/>
<dbReference type="Proteomes" id="UP001590950">
    <property type="component" value="Unassembled WGS sequence"/>
</dbReference>
<dbReference type="EMBL" id="JBEFKJ010000037">
    <property type="protein sequence ID" value="KAL2037796.1"/>
    <property type="molecule type" value="Genomic_DNA"/>
</dbReference>
<gene>
    <name evidence="2" type="ORF">N7G274_009521</name>
</gene>
<evidence type="ECO:0000256" key="1">
    <source>
        <dbReference type="SAM" id="MobiDB-lite"/>
    </source>
</evidence>
<accession>A0ABR3ZXV2</accession>
<evidence type="ECO:0000313" key="3">
    <source>
        <dbReference type="Proteomes" id="UP001590950"/>
    </source>
</evidence>
<name>A0ABR3ZXV2_9LECA</name>
<keyword evidence="3" id="KW-1185">Reference proteome</keyword>
<organism evidence="2 3">
    <name type="scientific">Stereocaulon virgatum</name>
    <dbReference type="NCBI Taxonomy" id="373712"/>
    <lineage>
        <taxon>Eukaryota</taxon>
        <taxon>Fungi</taxon>
        <taxon>Dikarya</taxon>
        <taxon>Ascomycota</taxon>
        <taxon>Pezizomycotina</taxon>
        <taxon>Lecanoromycetes</taxon>
        <taxon>OSLEUM clade</taxon>
        <taxon>Lecanoromycetidae</taxon>
        <taxon>Lecanorales</taxon>
        <taxon>Lecanorineae</taxon>
        <taxon>Stereocaulaceae</taxon>
        <taxon>Stereocaulon</taxon>
    </lineage>
</organism>